<keyword evidence="3" id="KW-1185">Reference proteome</keyword>
<evidence type="ECO:0000313" key="2">
    <source>
        <dbReference type="EMBL" id="OMJ72179.1"/>
    </source>
</evidence>
<keyword evidence="1" id="KW-0677">Repeat</keyword>
<dbReference type="OrthoDB" id="270720at2759"/>
<evidence type="ECO:0000256" key="1">
    <source>
        <dbReference type="ARBA" id="ARBA00022737"/>
    </source>
</evidence>
<dbReference type="PANTHER" id="PTHR23084">
    <property type="entry name" value="PHOSPHATIDYLINOSITOL-4-PHOSPHATE 5-KINASE RELATED"/>
    <property type="match status" value="1"/>
</dbReference>
<dbReference type="SUPFAM" id="SSF82185">
    <property type="entry name" value="Histone H3 K4-specific methyltransferase SET7/9 N-terminal domain"/>
    <property type="match status" value="2"/>
</dbReference>
<sequence length="336" mass="38121">MGTECSCFRYDYGAGSVEISEKAVVVPLTYEPGESRSEENSELKSLCRGYLARKSLKELSDPGNYYELCSLPINSFQSSQIALTEENLLPINIEVTGPVYLIDQEYYQGSFNKRCMKHGKGILISTDNRKYIGNFHLDRIEGFGRMIFENGDVYEGEFLNGQAHGKGKYIQKNGAVYSGEFKKDKQHGIGTELWCNGCKYEGSYKKGMKHGKGKITYPNNTSYTGDFYENRIEGKGVYQWSKAKWYEGEFVDNKMHGQGELHSQSGLIYKGSFVDDFKDGYGILTWPDGRIYEGMWKNGVQHGEGIFTSVNKLGILETRKGQWSNGKRETWLDESL</sequence>
<dbReference type="Pfam" id="PF02493">
    <property type="entry name" value="MORN"/>
    <property type="match status" value="9"/>
</dbReference>
<dbReference type="AlphaFoldDB" id="A0A1R2B5Y8"/>
<reference evidence="2 3" key="1">
    <citation type="submission" date="2016-11" db="EMBL/GenBank/DDBJ databases">
        <title>The macronuclear genome of Stentor coeruleus: a giant cell with tiny introns.</title>
        <authorList>
            <person name="Slabodnick M."/>
            <person name="Ruby J.G."/>
            <person name="Reiff S.B."/>
            <person name="Swart E.C."/>
            <person name="Gosai S."/>
            <person name="Prabakaran S."/>
            <person name="Witkowska E."/>
            <person name="Larue G.E."/>
            <person name="Fisher S."/>
            <person name="Freeman R.M."/>
            <person name="Gunawardena J."/>
            <person name="Chu W."/>
            <person name="Stover N.A."/>
            <person name="Gregory B.D."/>
            <person name="Nowacki M."/>
            <person name="Derisi J."/>
            <person name="Roy S.W."/>
            <person name="Marshall W.F."/>
            <person name="Sood P."/>
        </authorList>
    </citation>
    <scope>NUCLEOTIDE SEQUENCE [LARGE SCALE GENOMIC DNA]</scope>
    <source>
        <strain evidence="2">WM001</strain>
    </source>
</reference>
<dbReference type="SMART" id="SM00698">
    <property type="entry name" value="MORN"/>
    <property type="match status" value="9"/>
</dbReference>
<dbReference type="EMBL" id="MPUH01000923">
    <property type="protein sequence ID" value="OMJ72179.1"/>
    <property type="molecule type" value="Genomic_DNA"/>
</dbReference>
<comment type="caution">
    <text evidence="2">The sequence shown here is derived from an EMBL/GenBank/DDBJ whole genome shotgun (WGS) entry which is preliminary data.</text>
</comment>
<protein>
    <submittedName>
        <fullName evidence="2">Uncharacterized protein</fullName>
    </submittedName>
</protein>
<evidence type="ECO:0000313" key="3">
    <source>
        <dbReference type="Proteomes" id="UP000187209"/>
    </source>
</evidence>
<dbReference type="PROSITE" id="PS50096">
    <property type="entry name" value="IQ"/>
    <property type="match status" value="1"/>
</dbReference>
<dbReference type="PANTHER" id="PTHR23084:SF179">
    <property type="entry name" value="OS10G0565000 PROTEIN"/>
    <property type="match status" value="1"/>
</dbReference>
<name>A0A1R2B5Y8_9CILI</name>
<organism evidence="2 3">
    <name type="scientific">Stentor coeruleus</name>
    <dbReference type="NCBI Taxonomy" id="5963"/>
    <lineage>
        <taxon>Eukaryota</taxon>
        <taxon>Sar</taxon>
        <taxon>Alveolata</taxon>
        <taxon>Ciliophora</taxon>
        <taxon>Postciliodesmatophora</taxon>
        <taxon>Heterotrichea</taxon>
        <taxon>Heterotrichida</taxon>
        <taxon>Stentoridae</taxon>
        <taxon>Stentor</taxon>
    </lineage>
</organism>
<gene>
    <name evidence="2" type="ORF">SteCoe_29446</name>
</gene>
<dbReference type="InterPro" id="IPR003409">
    <property type="entry name" value="MORN"/>
</dbReference>
<accession>A0A1R2B5Y8</accession>
<proteinExistence type="predicted"/>
<dbReference type="Gene3D" id="2.20.110.10">
    <property type="entry name" value="Histone H3 K4-specific methyltransferase SET7/9 N-terminal domain"/>
    <property type="match status" value="3"/>
</dbReference>
<dbReference type="Proteomes" id="UP000187209">
    <property type="component" value="Unassembled WGS sequence"/>
</dbReference>